<dbReference type="EMBL" id="WKQP01000035">
    <property type="protein sequence ID" value="MSC61419.1"/>
    <property type="molecule type" value="Genomic_DNA"/>
</dbReference>
<reference evidence="43 44" key="5">
    <citation type="submission" date="2019-08" db="EMBL/GenBank/DDBJ databases">
        <authorList>
            <person name="Duncan S."/>
            <person name="Walker A."/>
        </authorList>
    </citation>
    <scope>NUCLEOTIDE SEQUENCE [LARGE SCALE GENOMIC DNA]</scope>
    <source>
        <strain evidence="25 43">L2-21</strain>
        <strain evidence="24 44">T3WBe13</strain>
    </source>
</reference>
<dbReference type="Proteomes" id="UP000095384">
    <property type="component" value="Unassembled WGS sequence"/>
</dbReference>
<dbReference type="EMBL" id="VSTG01000005">
    <property type="protein sequence ID" value="TYL58655.1"/>
    <property type="molecule type" value="Genomic_DNA"/>
</dbReference>
<dbReference type="NCBIfam" id="TIGR03831">
    <property type="entry name" value="YgiT_finger"/>
    <property type="match status" value="1"/>
</dbReference>
<dbReference type="EMBL" id="QSDV01000044">
    <property type="protein sequence ID" value="RGZ14735.1"/>
    <property type="molecule type" value="Genomic_DNA"/>
</dbReference>
<reference evidence="7 45" key="4">
    <citation type="journal article" date="2019" name="Nat. Med.">
        <title>A library of human gut bacterial isolates paired with longitudinal multiomics data enables mechanistic microbiome research.</title>
        <authorList>
            <person name="Poyet M."/>
            <person name="Groussin M."/>
            <person name="Gibbons S.M."/>
            <person name="Avila-Pacheco J."/>
            <person name="Jiang X."/>
            <person name="Kearney S.M."/>
            <person name="Perrotta A.R."/>
            <person name="Berdy B."/>
            <person name="Zhao S."/>
            <person name="Lieberman T.D."/>
            <person name="Swanson P.K."/>
            <person name="Smith M."/>
            <person name="Roesemann S."/>
            <person name="Alexander J.E."/>
            <person name="Rich S.A."/>
            <person name="Livny J."/>
            <person name="Vlamakis H."/>
            <person name="Clish C."/>
            <person name="Bullock K."/>
            <person name="Deik A."/>
            <person name="Scott J."/>
            <person name="Pierce K.A."/>
            <person name="Xavier R.J."/>
            <person name="Alm E.J."/>
        </authorList>
    </citation>
    <scope>NUCLEOTIDE SEQUENCE [LARGE SCALE GENOMIC DNA]</scope>
    <source>
        <strain evidence="7 45">BIOML-A11</strain>
    </source>
</reference>
<evidence type="ECO:0000313" key="20">
    <source>
        <dbReference type="EMBL" id="RHA92117.1"/>
    </source>
</evidence>
<dbReference type="Proteomes" id="UP000260970">
    <property type="component" value="Unassembled WGS sequence"/>
</dbReference>
<evidence type="ECO:0000313" key="38">
    <source>
        <dbReference type="Proteomes" id="UP000284835"/>
    </source>
</evidence>
<dbReference type="Proteomes" id="UP001197847">
    <property type="component" value="Unassembled WGS sequence"/>
</dbReference>
<evidence type="ECO:0000313" key="29">
    <source>
        <dbReference type="Proteomes" id="UP000260717"/>
    </source>
</evidence>
<dbReference type="Proteomes" id="UP000324325">
    <property type="component" value="Unassembled WGS sequence"/>
</dbReference>
<reference evidence="26 27" key="2">
    <citation type="submission" date="2015-09" db="EMBL/GenBank/DDBJ databases">
        <authorList>
            <consortium name="Pathogen Informatics"/>
        </authorList>
    </citation>
    <scope>NUCLEOTIDE SEQUENCE [LARGE SCALE GENOMIC DNA]</scope>
    <source>
        <strain evidence="2 26">2789STDY5608860</strain>
        <strain evidence="1 27">2789STDY5834968</strain>
    </source>
</reference>
<evidence type="ECO:0000313" key="28">
    <source>
        <dbReference type="Proteomes" id="UP000245905"/>
    </source>
</evidence>
<dbReference type="CDD" id="cd12870">
    <property type="entry name" value="MqsA"/>
    <property type="match status" value="1"/>
</dbReference>
<evidence type="ECO:0000313" key="4">
    <source>
        <dbReference type="EMBL" id="MCB6961641.1"/>
    </source>
</evidence>
<dbReference type="EMBL" id="QSUG01000009">
    <property type="protein sequence ID" value="RGN22409.1"/>
    <property type="molecule type" value="Genomic_DNA"/>
</dbReference>
<evidence type="ECO:0000313" key="11">
    <source>
        <dbReference type="EMBL" id="RGM51561.1"/>
    </source>
</evidence>
<reference evidence="5" key="9">
    <citation type="submission" date="2021-10" db="EMBL/GenBank/DDBJ databases">
        <title>Collection of gut derived symbiotic bacterial strains cultured from healthy donors.</title>
        <authorList>
            <person name="Lin H."/>
            <person name="Littmann E."/>
            <person name="Claire K."/>
            <person name="Pamer E."/>
        </authorList>
    </citation>
    <scope>NUCLEOTIDE SEQUENCE</scope>
    <source>
        <strain evidence="5">MSK.22.92</strain>
    </source>
</reference>
<dbReference type="EMBL" id="QSTP01000006">
    <property type="protein sequence ID" value="RGM71892.1"/>
    <property type="molecule type" value="Genomic_DNA"/>
</dbReference>
<dbReference type="EMBL" id="QSAE01000132">
    <property type="protein sequence ID" value="RGW32530.1"/>
    <property type="molecule type" value="Genomic_DNA"/>
</dbReference>
<dbReference type="OMA" id="IRNIPCY"/>
<dbReference type="Proteomes" id="UP000095673">
    <property type="component" value="Unassembled WGS sequence"/>
</dbReference>
<dbReference type="Proteomes" id="UP001193670">
    <property type="component" value="Unassembled WGS sequence"/>
</dbReference>
<dbReference type="EMBL" id="QRPB01000004">
    <property type="protein sequence ID" value="RHL81252.1"/>
    <property type="molecule type" value="Genomic_DNA"/>
</dbReference>
<evidence type="ECO:0000313" key="13">
    <source>
        <dbReference type="EMBL" id="RGN22409.1"/>
    </source>
</evidence>
<proteinExistence type="predicted"/>
<dbReference type="EMBL" id="VSTF01000027">
    <property type="protein sequence ID" value="TYL56715.1"/>
    <property type="molecule type" value="Genomic_DNA"/>
</dbReference>
<dbReference type="InterPro" id="IPR022453">
    <property type="entry name" value="Znf_MqsA-type"/>
</dbReference>
<evidence type="ECO:0000313" key="18">
    <source>
        <dbReference type="EMBL" id="RGZ73690.1"/>
    </source>
</evidence>
<evidence type="ECO:0000313" key="33">
    <source>
        <dbReference type="Proteomes" id="UP000266698"/>
    </source>
</evidence>
<evidence type="ECO:0000313" key="27">
    <source>
        <dbReference type="Proteomes" id="UP000095673"/>
    </source>
</evidence>
<name>A0A174GCK9_9FIRM</name>
<evidence type="ECO:0000313" key="5">
    <source>
        <dbReference type="EMBL" id="MCC2746765.1"/>
    </source>
</evidence>
<dbReference type="Proteomes" id="UP000260758">
    <property type="component" value="Unassembled WGS sequence"/>
</dbReference>
<organism evidence="2 26">
    <name type="scientific">Agathobacter rectalis</name>
    <dbReference type="NCBI Taxonomy" id="39491"/>
    <lineage>
        <taxon>Bacteria</taxon>
        <taxon>Bacillati</taxon>
        <taxon>Bacillota</taxon>
        <taxon>Clostridia</taxon>
        <taxon>Lachnospirales</taxon>
        <taxon>Lachnospiraceae</taxon>
        <taxon>Agathobacter</taxon>
    </lineage>
</organism>
<dbReference type="Proteomes" id="UP000283765">
    <property type="component" value="Unassembled WGS sequence"/>
</dbReference>
<dbReference type="EMBL" id="QSJS01000003">
    <property type="protein sequence ID" value="RHD97060.1"/>
    <property type="molecule type" value="Genomic_DNA"/>
</dbReference>
<dbReference type="EMBL" id="QSQP01000031">
    <property type="protein sequence ID" value="RGK39038.1"/>
    <property type="molecule type" value="Genomic_DNA"/>
</dbReference>
<evidence type="ECO:0000313" key="12">
    <source>
        <dbReference type="EMBL" id="RGM71892.1"/>
    </source>
</evidence>
<evidence type="ECO:0000313" key="1">
    <source>
        <dbReference type="EMBL" id="CUN23822.1"/>
    </source>
</evidence>
<evidence type="ECO:0000313" key="34">
    <source>
        <dbReference type="Proteomes" id="UP000283431"/>
    </source>
</evidence>
<dbReference type="EMBL" id="QSFZ01000008">
    <property type="protein sequence ID" value="RHA92117.1"/>
    <property type="molecule type" value="Genomic_DNA"/>
</dbReference>
<evidence type="ECO:0000313" key="23">
    <source>
        <dbReference type="EMBL" id="RHL81252.1"/>
    </source>
</evidence>
<dbReference type="Proteomes" id="UP000261052">
    <property type="component" value="Unassembled WGS sequence"/>
</dbReference>
<evidence type="ECO:0000313" key="30">
    <source>
        <dbReference type="Proteomes" id="UP000260758"/>
    </source>
</evidence>
<evidence type="ECO:0000313" key="2">
    <source>
        <dbReference type="EMBL" id="CUO58630.1"/>
    </source>
</evidence>
<reference evidence="43 44" key="6">
    <citation type="submission" date="2019-09" db="EMBL/GenBank/DDBJ databases">
        <title>Strain-level analysis of Eubacterium rectale using genomes from metagenomes.</title>
        <authorList>
            <person name="Karcher N."/>
            <person name="Segata N."/>
        </authorList>
    </citation>
    <scope>NUCLEOTIDE SEQUENCE [LARGE SCALE GENOMIC DNA]</scope>
    <source>
        <strain evidence="25 43">L2-21</strain>
        <strain evidence="24 44">T3WBe13</strain>
    </source>
</reference>
<dbReference type="EMBL" id="JRFS01000025">
    <property type="protein sequence ID" value="PWE83181.1"/>
    <property type="molecule type" value="Genomic_DNA"/>
</dbReference>
<dbReference type="EMBL" id="JAAILW010000004">
    <property type="protein sequence ID" value="NSC26344.1"/>
    <property type="molecule type" value="Genomic_DNA"/>
</dbReference>
<evidence type="ECO:0000313" key="24">
    <source>
        <dbReference type="EMBL" id="TYL56715.1"/>
    </source>
</evidence>
<dbReference type="EMBL" id="CYYW01000025">
    <property type="protein sequence ID" value="CUO58630.1"/>
    <property type="molecule type" value="Genomic_DNA"/>
</dbReference>
<evidence type="ECO:0000313" key="16">
    <source>
        <dbReference type="EMBL" id="RGW85792.1"/>
    </source>
</evidence>
<accession>A0A174GCK9</accession>
<dbReference type="EMBL" id="QSAZ01000014">
    <property type="protein sequence ID" value="RGW85792.1"/>
    <property type="molecule type" value="Genomic_DNA"/>
</dbReference>
<dbReference type="EMBL" id="QSTI01000004">
    <property type="protein sequence ID" value="RGM51561.1"/>
    <property type="molecule type" value="Genomic_DNA"/>
</dbReference>
<dbReference type="Proteomes" id="UP000286220">
    <property type="component" value="Unassembled WGS sequence"/>
</dbReference>
<dbReference type="Proteomes" id="UP000286341">
    <property type="component" value="Unassembled WGS sequence"/>
</dbReference>
<reference evidence="8" key="8">
    <citation type="submission" date="2020-02" db="EMBL/GenBank/DDBJ databases">
        <authorList>
            <person name="Littmann E."/>
            <person name="Sorbara M."/>
        </authorList>
    </citation>
    <scope>NUCLEOTIDE SEQUENCE</scope>
    <source>
        <strain evidence="8">MSK.17.79</strain>
    </source>
</reference>
<dbReference type="Proteomes" id="UP000479563">
    <property type="component" value="Unassembled WGS sequence"/>
</dbReference>
<evidence type="ECO:0000313" key="44">
    <source>
        <dbReference type="Proteomes" id="UP000324327"/>
    </source>
</evidence>
<evidence type="ECO:0000313" key="26">
    <source>
        <dbReference type="Proteomes" id="UP000095384"/>
    </source>
</evidence>
<dbReference type="OrthoDB" id="9812340at2"/>
<evidence type="ECO:0000313" key="15">
    <source>
        <dbReference type="EMBL" id="RGW32530.1"/>
    </source>
</evidence>
<dbReference type="Gene3D" id="3.10.20.860">
    <property type="match status" value="1"/>
</dbReference>
<dbReference type="AlphaFoldDB" id="A0A174GCK9"/>
<dbReference type="EMBL" id="QSFB01000028">
    <property type="protein sequence ID" value="RHA09676.1"/>
    <property type="molecule type" value="Genomic_DNA"/>
</dbReference>
<dbReference type="Proteomes" id="UP000284835">
    <property type="component" value="Unassembled WGS sequence"/>
</dbReference>
<dbReference type="Proteomes" id="UP000283683">
    <property type="component" value="Unassembled WGS sequence"/>
</dbReference>
<dbReference type="RefSeq" id="WP_012743857.1">
    <property type="nucleotide sequence ID" value="NZ_CYXM01000015.1"/>
</dbReference>
<dbReference type="Proteomes" id="UP000283431">
    <property type="component" value="Unassembled WGS sequence"/>
</dbReference>
<dbReference type="Proteomes" id="UP000285209">
    <property type="component" value="Unassembled WGS sequence"/>
</dbReference>
<evidence type="ECO:0000313" key="36">
    <source>
        <dbReference type="Proteomes" id="UP000283683"/>
    </source>
</evidence>
<evidence type="ECO:0000313" key="14">
    <source>
        <dbReference type="EMBL" id="RGU19257.1"/>
    </source>
</evidence>
<evidence type="ECO:0000313" key="7">
    <source>
        <dbReference type="EMBL" id="MSC61419.1"/>
    </source>
</evidence>
<reference evidence="6" key="11">
    <citation type="submission" date="2023-01" db="EMBL/GenBank/DDBJ databases">
        <title>Human gut microbiome strain richness.</title>
        <authorList>
            <person name="Chen-Liaw A."/>
        </authorList>
    </citation>
    <scope>NUCLEOTIDE SEQUENCE</scope>
    <source>
        <strain evidence="6">1001283st1_D2_1001283B150209_150212</strain>
    </source>
</reference>
<evidence type="ECO:0000313" key="40">
    <source>
        <dbReference type="Proteomes" id="UP000286220"/>
    </source>
</evidence>
<dbReference type="Proteomes" id="UP000266698">
    <property type="component" value="Unassembled WGS sequence"/>
</dbReference>
<dbReference type="EMBL" id="JAQLYE010000012">
    <property type="protein sequence ID" value="MDB8018010.1"/>
    <property type="molecule type" value="Genomic_DNA"/>
</dbReference>
<evidence type="ECO:0000313" key="25">
    <source>
        <dbReference type="EMBL" id="TYL58655.1"/>
    </source>
</evidence>
<evidence type="ECO:0000313" key="31">
    <source>
        <dbReference type="Proteomes" id="UP000260970"/>
    </source>
</evidence>
<dbReference type="Proteomes" id="UP000260717">
    <property type="component" value="Unassembled WGS sequence"/>
</dbReference>
<dbReference type="Proteomes" id="UP000283501">
    <property type="component" value="Unassembled WGS sequence"/>
</dbReference>
<evidence type="ECO:0000313" key="6">
    <source>
        <dbReference type="EMBL" id="MDB8018010.1"/>
    </source>
</evidence>
<evidence type="ECO:0000313" key="39">
    <source>
        <dbReference type="Proteomes" id="UP000285209"/>
    </source>
</evidence>
<reference evidence="8" key="7">
    <citation type="journal article" date="2020" name="Cell Host Microbe">
        <title>Functional and Genomic Variation between Human-Derived Isolates of Lachnospiraceae Reveals Inter- and Intra-Species Diversity.</title>
        <authorList>
            <person name="Sorbara M.T."/>
            <person name="Littmann E.R."/>
            <person name="Fontana E."/>
            <person name="Moody T.U."/>
            <person name="Kohout C.E."/>
            <person name="Gjonbalaj M."/>
            <person name="Eaton V."/>
            <person name="Seok R."/>
            <person name="Leiner I.M."/>
            <person name="Pamer E.G."/>
        </authorList>
    </citation>
    <scope>NUCLEOTIDE SEQUENCE</scope>
    <source>
        <strain evidence="8">MSK.17.79</strain>
    </source>
</reference>
<evidence type="ECO:0000313" key="37">
    <source>
        <dbReference type="Proteomes" id="UP000283765"/>
    </source>
</evidence>
<dbReference type="Proteomes" id="UP001197684">
    <property type="component" value="Unassembled WGS sequence"/>
</dbReference>
<evidence type="ECO:0000313" key="32">
    <source>
        <dbReference type="Proteomes" id="UP000261052"/>
    </source>
</evidence>
<dbReference type="Proteomes" id="UP000245905">
    <property type="component" value="Unassembled WGS sequence"/>
</dbReference>
<evidence type="ECO:0000313" key="8">
    <source>
        <dbReference type="EMBL" id="NSC26344.1"/>
    </source>
</evidence>
<dbReference type="Proteomes" id="UP000324327">
    <property type="component" value="Unassembled WGS sequence"/>
</dbReference>
<evidence type="ECO:0000313" key="9">
    <source>
        <dbReference type="EMBL" id="PWE83181.1"/>
    </source>
</evidence>
<evidence type="ECO:0000313" key="41">
    <source>
        <dbReference type="Proteomes" id="UP000286341"/>
    </source>
</evidence>
<reference evidence="9 28" key="1">
    <citation type="submission" date="2014-09" db="EMBL/GenBank/DDBJ databases">
        <title>Butyrate-producing bacteria isolated from human gut.</title>
        <authorList>
            <person name="Zhang Q."/>
            <person name="Zhao L."/>
        </authorList>
    </citation>
    <scope>NUCLEOTIDE SEQUENCE [LARGE SCALE GENOMIC DNA]</scope>
    <source>
        <strain evidence="9 28">R22</strain>
    </source>
</reference>
<evidence type="ECO:0000313" key="42">
    <source>
        <dbReference type="Proteomes" id="UP000286581"/>
    </source>
</evidence>
<dbReference type="Proteomes" id="UP000286581">
    <property type="component" value="Unassembled WGS sequence"/>
</dbReference>
<evidence type="ECO:0000313" key="19">
    <source>
        <dbReference type="EMBL" id="RHA09676.1"/>
    </source>
</evidence>
<dbReference type="EMBL" id="JAJFBX010000007">
    <property type="protein sequence ID" value="MCC2746765.1"/>
    <property type="molecule type" value="Genomic_DNA"/>
</dbReference>
<reference evidence="3" key="10">
    <citation type="submission" date="2021-10" db="EMBL/GenBank/DDBJ databases">
        <title>Collection of gut derived symbiotic bacterial strains cultured from healthy donors.</title>
        <authorList>
            <person name="Lin H."/>
            <person name="Littmann E."/>
            <person name="Kohout C."/>
            <person name="Pamer E.G."/>
        </authorList>
    </citation>
    <scope>NUCLEOTIDE SEQUENCE</scope>
    <source>
        <strain evidence="4">DFI.7.28A</strain>
        <strain evidence="3">DFI.9.42</strain>
    </source>
</reference>
<dbReference type="EMBL" id="JAJCJK010000003">
    <property type="protein sequence ID" value="MCB6937461.1"/>
    <property type="molecule type" value="Genomic_DNA"/>
</dbReference>
<dbReference type="EMBL" id="CYXM01000015">
    <property type="protein sequence ID" value="CUN23822.1"/>
    <property type="molecule type" value="Genomic_DNA"/>
</dbReference>
<reference evidence="29 30" key="3">
    <citation type="submission" date="2018-08" db="EMBL/GenBank/DDBJ databases">
        <title>A genome reference for cultivated species of the human gut microbiota.</title>
        <authorList>
            <person name="Zou Y."/>
            <person name="Xue W."/>
            <person name="Luo G."/>
        </authorList>
    </citation>
    <scope>NUCLEOTIDE SEQUENCE [LARGE SCALE GENOMIC DNA]</scope>
    <source>
        <strain evidence="16 36">AF06-19</strain>
        <strain evidence="15 42">AF12-8</strain>
        <strain evidence="14 37">AF17-27</strain>
        <strain evidence="23 33">AF36-2BH</strain>
        <strain evidence="22 35">AM26-2LB</strain>
        <strain evidence="21 38">AM30-13AC</strain>
        <strain evidence="20 40">AM42-17AT</strain>
        <strain evidence="19 41">AM44-1AT</strain>
        <strain evidence="18 34">AM48-7</strain>
        <strain evidence="17 39">AM54-25XD</strain>
        <strain evidence="13 31">OM05-6AA</strain>
        <strain evidence="12 30">OM07-13</strain>
        <strain evidence="11 29">OM08-12AT</strain>
        <strain evidence="10 32">TF11-15AC</strain>
    </source>
</reference>
<evidence type="ECO:0000313" key="43">
    <source>
        <dbReference type="Proteomes" id="UP000324325"/>
    </source>
</evidence>
<evidence type="ECO:0000313" key="10">
    <source>
        <dbReference type="EMBL" id="RGK39038.1"/>
    </source>
</evidence>
<dbReference type="EMBL" id="QSKY01000002">
    <property type="protein sequence ID" value="RHF07978.1"/>
    <property type="molecule type" value="Genomic_DNA"/>
</dbReference>
<protein>
    <submittedName>
        <fullName evidence="3">Type II toxin-antitoxin system MqsA family antitoxin</fullName>
    </submittedName>
    <submittedName>
        <fullName evidence="2 9">YgiT-type zinc finger domain</fullName>
    </submittedName>
    <submittedName>
        <fullName evidence="7">YgiT-type zinc finger protein</fullName>
    </submittedName>
</protein>
<dbReference type="EMBL" id="JAJCJQ010000022">
    <property type="protein sequence ID" value="MCB6961641.1"/>
    <property type="molecule type" value="Genomic_DNA"/>
</dbReference>
<evidence type="ECO:0000313" key="35">
    <source>
        <dbReference type="Proteomes" id="UP000283501"/>
    </source>
</evidence>
<dbReference type="EMBL" id="QSEN01000045">
    <property type="protein sequence ID" value="RGZ73690.1"/>
    <property type="molecule type" value="Genomic_DNA"/>
</dbReference>
<evidence type="ECO:0000313" key="22">
    <source>
        <dbReference type="EMBL" id="RHF07978.1"/>
    </source>
</evidence>
<dbReference type="Proteomes" id="UP001197741">
    <property type="component" value="Unassembled WGS sequence"/>
</dbReference>
<evidence type="ECO:0000313" key="3">
    <source>
        <dbReference type="EMBL" id="MCB6937461.1"/>
    </source>
</evidence>
<evidence type="ECO:0000313" key="17">
    <source>
        <dbReference type="EMBL" id="RGZ14735.1"/>
    </source>
</evidence>
<sequence>MKCFLCKGDTVKSTTTYMTAYKNCYIIIKNVPCQKCSQCGEEFINGSTMQKIESIISKLKSMLPEITVIDFQNAA</sequence>
<gene>
    <name evidence="23" type="ORF">DW001_03995</name>
    <name evidence="22" type="ORF">DW703_02130</name>
    <name evidence="21" type="ORF">DW775_04115</name>
    <name evidence="20" type="ORF">DW912_08865</name>
    <name evidence="19" type="ORF">DW948_13735</name>
    <name evidence="18" type="ORF">DW975_14875</name>
    <name evidence="16" type="ORF">DWV45_12870</name>
    <name evidence="15" type="ORF">DWV78_16575</name>
    <name evidence="14" type="ORF">DWW89_15920</name>
    <name evidence="17" type="ORF">DXA03_14245</name>
    <name evidence="13" type="ORF">DXB72_09950</name>
    <name evidence="12" type="ORF">DXB99_07755</name>
    <name evidence="11" type="ORF">DXC13_04185</name>
    <name evidence="10" type="ORF">DXD13_15005</name>
    <name evidence="2" type="ORF">ERS852417_02634</name>
    <name evidence="1" type="ORF">ERS852580_02795</name>
    <name evidence="24" type="ORF">FYL31_14620</name>
    <name evidence="25" type="ORF">FYL37_05605</name>
    <name evidence="8" type="ORF">G4319_03115</name>
    <name evidence="7" type="ORF">GKE07_14700</name>
    <name evidence="9" type="ORF">LD38_11465</name>
    <name evidence="3" type="ORF">LIZ56_03415</name>
    <name evidence="4" type="ORF">LIZ82_12195</name>
    <name evidence="5" type="ORF">LK487_06925</name>
    <name evidence="6" type="ORF">PNE45_08180</name>
</gene>
<evidence type="ECO:0000313" key="45">
    <source>
        <dbReference type="Proteomes" id="UP000479563"/>
    </source>
</evidence>
<dbReference type="EMBL" id="QRXR01000042">
    <property type="protein sequence ID" value="RGU19257.1"/>
    <property type="molecule type" value="Genomic_DNA"/>
</dbReference>
<dbReference type="Proteomes" id="UP001212823">
    <property type="component" value="Unassembled WGS sequence"/>
</dbReference>
<evidence type="ECO:0000313" key="21">
    <source>
        <dbReference type="EMBL" id="RHD97060.1"/>
    </source>
</evidence>